<dbReference type="EMBL" id="JBHUIR010000005">
    <property type="protein sequence ID" value="MFD2258404.1"/>
    <property type="molecule type" value="Genomic_DNA"/>
</dbReference>
<protein>
    <submittedName>
        <fullName evidence="2">Autotransporter outer membrane beta-barrel domain-containing protein</fullName>
    </submittedName>
</protein>
<dbReference type="RefSeq" id="WP_345100003.1">
    <property type="nucleotide sequence ID" value="NZ_BAABGS010000073.1"/>
</dbReference>
<reference evidence="3" key="1">
    <citation type="journal article" date="2019" name="Int. J. Syst. Evol. Microbiol.">
        <title>The Global Catalogue of Microorganisms (GCM) 10K type strain sequencing project: providing services to taxonomists for standard genome sequencing and annotation.</title>
        <authorList>
            <consortium name="The Broad Institute Genomics Platform"/>
            <consortium name="The Broad Institute Genome Sequencing Center for Infectious Disease"/>
            <person name="Wu L."/>
            <person name="Ma J."/>
        </authorList>
    </citation>
    <scope>NUCLEOTIDE SEQUENCE [LARGE SCALE GENOMIC DNA]</scope>
    <source>
        <strain evidence="3">KCTC 23707</strain>
    </source>
</reference>
<accession>A0ABW5DET3</accession>
<dbReference type="Gene3D" id="2.160.20.20">
    <property type="match status" value="1"/>
</dbReference>
<evidence type="ECO:0000313" key="2">
    <source>
        <dbReference type="EMBL" id="MFD2258404.1"/>
    </source>
</evidence>
<dbReference type="InterPro" id="IPR012332">
    <property type="entry name" value="Autotransporter_pectin_lyase_C"/>
</dbReference>
<keyword evidence="3" id="KW-1185">Reference proteome</keyword>
<dbReference type="CDD" id="cd01344">
    <property type="entry name" value="PL2_Passenger_AT"/>
    <property type="match status" value="1"/>
</dbReference>
<dbReference type="SUPFAM" id="SSF103515">
    <property type="entry name" value="Autotransporter"/>
    <property type="match status" value="1"/>
</dbReference>
<feature type="domain" description="Autotransporter" evidence="1">
    <location>
        <begin position="659"/>
        <end position="940"/>
    </location>
</feature>
<gene>
    <name evidence="2" type="ORF">ACFSMZ_01290</name>
</gene>
<dbReference type="PANTHER" id="PTHR35037">
    <property type="entry name" value="C-TERMINAL REGION OF AIDA-LIKE PROTEIN"/>
    <property type="match status" value="1"/>
</dbReference>
<dbReference type="Pfam" id="PF03797">
    <property type="entry name" value="Autotransporter"/>
    <property type="match status" value="1"/>
</dbReference>
<comment type="caution">
    <text evidence="2">The sequence shown here is derived from an EMBL/GenBank/DDBJ whole genome shotgun (WGS) entry which is preliminary data.</text>
</comment>
<evidence type="ECO:0000259" key="1">
    <source>
        <dbReference type="PROSITE" id="PS51208"/>
    </source>
</evidence>
<sequence length="940" mass="97011">MTDQDGTGASLAVSGLNAHVNASWIEMGKETSGGNVALTVDGVAQVNLDEHLHVARDLNQVATINVSGGGTKLTARSIRLQHQKSLTFEVKDGGRVSTSDFQLGEGPDTPLDGGETVAAVTVSGEGSILEAGTVRIRHRNAEVNVLEGASFWTGDLQTGVAGEDTRGVLAINVAGTDAKWVVGNTASLNYGTLGVWNGGTFDAATAIVGGTAQIQISRTGKFDADKASLSDAAQVVITNGGQFSAVQAAIDGNAVIAVSGGTLALTAVEFGGASRVLVSNQGWLTGGGVVVSDAARVRIEGDSRFAAAAAALFDAAKVDIVGSQFHVSGGSLWIDGKDAALTVSDGGTVTAKTKDGGILLGRSGSGTLNIGAAEGDAARAAGVVDVTAIMFSSTGATLIFNHTNEDYKFDAPLEGASGSVRHYAGTTVLTADNSNFVGQTLVLGGTLQVDRSLGGQVIADLQGRLTGNGAVASLENAGVVAPGQGENWGTLTVTGNYVGSGGTVEIKTSLGGDGSPTDRLVIQGDTSGKSFVRVVNRGGQGAQTVECIRIIEVRGRSEGVFTLIGDYTIEGEPAVTVGAYAYRLFKNSVSNPHDGNWYLRSQPINSDPGSEPEPLYQPGVPLYESYAGVLQQLNRPDTLQQRTGGRVWTKREDAAELPQADNGAGVWARIRAGHDKHATHGSTSGTAFSANSWALQAGADMVLAETEAGRLVGGLSVQGGTASARVRSPHGNGTIDTTGFAVGATLTWYGANGFYADGQAQFSWYESDLHSATAGVDVVKGNRGKGHALSLEVGQRFALKDGWSLTPQAQFIYSSVDFDRFVDAFGVPVALKRGKQAAGRLGLAVNREAEWQGKTGRMHADLYGIANLYHDFSGGSKVGVDTVGFRRDGHTLRGGLGFGGKLSWGDGRYAVYGEANLSTDLEHFSDGNAVTGTLGLRIAW</sequence>
<dbReference type="Proteomes" id="UP001597373">
    <property type="component" value="Unassembled WGS sequence"/>
</dbReference>
<dbReference type="Pfam" id="PF18883">
    <property type="entry name" value="AC_1"/>
    <property type="match status" value="1"/>
</dbReference>
<proteinExistence type="predicted"/>
<dbReference type="InterPro" id="IPR006315">
    <property type="entry name" value="OM_autotransptr_brl_dom"/>
</dbReference>
<dbReference type="SMART" id="SM00869">
    <property type="entry name" value="Autotransporter"/>
    <property type="match status" value="1"/>
</dbReference>
<dbReference type="InterPro" id="IPR051551">
    <property type="entry name" value="Autotransporter_adhesion"/>
</dbReference>
<dbReference type="InterPro" id="IPR005546">
    <property type="entry name" value="Autotransporte_beta"/>
</dbReference>
<organism evidence="2 3">
    <name type="scientific">Chelativorans composti</name>
    <dbReference type="NCBI Taxonomy" id="768533"/>
    <lineage>
        <taxon>Bacteria</taxon>
        <taxon>Pseudomonadati</taxon>
        <taxon>Pseudomonadota</taxon>
        <taxon>Alphaproteobacteria</taxon>
        <taxon>Hyphomicrobiales</taxon>
        <taxon>Phyllobacteriaceae</taxon>
        <taxon>Chelativorans</taxon>
    </lineage>
</organism>
<name>A0ABW5DET3_9HYPH</name>
<dbReference type="InterPro" id="IPR036709">
    <property type="entry name" value="Autotransporte_beta_dom_sf"/>
</dbReference>
<dbReference type="Gene3D" id="2.40.128.130">
    <property type="entry name" value="Autotransporter beta-domain"/>
    <property type="match status" value="1"/>
</dbReference>
<dbReference type="SUPFAM" id="SSF51126">
    <property type="entry name" value="Pectin lyase-like"/>
    <property type="match status" value="1"/>
</dbReference>
<dbReference type="PANTHER" id="PTHR35037:SF3">
    <property type="entry name" value="C-TERMINAL REGION OF AIDA-LIKE PROTEIN"/>
    <property type="match status" value="1"/>
</dbReference>
<dbReference type="InterPro" id="IPR011050">
    <property type="entry name" value="Pectin_lyase_fold/virulence"/>
</dbReference>
<dbReference type="PROSITE" id="PS51208">
    <property type="entry name" value="AUTOTRANSPORTER"/>
    <property type="match status" value="1"/>
</dbReference>
<dbReference type="NCBIfam" id="TIGR01414">
    <property type="entry name" value="autotrans_barl"/>
    <property type="match status" value="1"/>
</dbReference>
<evidence type="ECO:0000313" key="3">
    <source>
        <dbReference type="Proteomes" id="UP001597373"/>
    </source>
</evidence>
<dbReference type="InterPro" id="IPR043990">
    <property type="entry name" value="AC_1"/>
</dbReference>